<gene>
    <name evidence="1" type="ORF">Acr_17g0005830</name>
</gene>
<keyword evidence="2" id="KW-1185">Reference proteome</keyword>
<evidence type="ECO:0000313" key="1">
    <source>
        <dbReference type="EMBL" id="GFZ05011.1"/>
    </source>
</evidence>
<dbReference type="InterPro" id="IPR040092">
    <property type="entry name" value="TBRG1"/>
</dbReference>
<reference evidence="1 2" key="1">
    <citation type="submission" date="2019-07" db="EMBL/GenBank/DDBJ databases">
        <title>De Novo Assembly of kiwifruit Actinidia rufa.</title>
        <authorList>
            <person name="Sugita-Konishi S."/>
            <person name="Sato K."/>
            <person name="Mori E."/>
            <person name="Abe Y."/>
            <person name="Kisaki G."/>
            <person name="Hamano K."/>
            <person name="Suezawa K."/>
            <person name="Otani M."/>
            <person name="Fukuda T."/>
            <person name="Manabe T."/>
            <person name="Gomi K."/>
            <person name="Tabuchi M."/>
            <person name="Akimitsu K."/>
            <person name="Kataoka I."/>
        </authorList>
    </citation>
    <scope>NUCLEOTIDE SEQUENCE [LARGE SCALE GENOMIC DNA]</scope>
    <source>
        <strain evidence="2">cv. Fuchu</strain>
    </source>
</reference>
<dbReference type="PANTHER" id="PTHR22715">
    <property type="entry name" value="TRANSFORMING GROWTH FACTOR BETA REGULATED GENE 1"/>
    <property type="match status" value="1"/>
</dbReference>
<protein>
    <submittedName>
        <fullName evidence="1">Uncharacterized protein</fullName>
    </submittedName>
</protein>
<comment type="caution">
    <text evidence="1">The sequence shown here is derived from an EMBL/GenBank/DDBJ whole genome shotgun (WGS) entry which is preliminary data.</text>
</comment>
<dbReference type="SUPFAM" id="SSF50978">
    <property type="entry name" value="WD40 repeat-like"/>
    <property type="match status" value="1"/>
</dbReference>
<dbReference type="PANTHER" id="PTHR22715:SF1">
    <property type="entry name" value="DNA BINDING PROTEIN"/>
    <property type="match status" value="1"/>
</dbReference>
<accession>A0A7J0G2K2</accession>
<dbReference type="OrthoDB" id="1928087at2759"/>
<dbReference type="AlphaFoldDB" id="A0A7J0G2K2"/>
<dbReference type="EMBL" id="BJWL01000017">
    <property type="protein sequence ID" value="GFZ05011.1"/>
    <property type="molecule type" value="Genomic_DNA"/>
</dbReference>
<dbReference type="GO" id="GO:0005634">
    <property type="term" value="C:nucleus"/>
    <property type="evidence" value="ECO:0007669"/>
    <property type="project" value="TreeGrafter"/>
</dbReference>
<evidence type="ECO:0000313" key="2">
    <source>
        <dbReference type="Proteomes" id="UP000585474"/>
    </source>
</evidence>
<dbReference type="GO" id="GO:0051726">
    <property type="term" value="P:regulation of cell cycle"/>
    <property type="evidence" value="ECO:0007669"/>
    <property type="project" value="TreeGrafter"/>
</dbReference>
<dbReference type="InterPro" id="IPR036322">
    <property type="entry name" value="WD40_repeat_dom_sf"/>
</dbReference>
<organism evidence="1 2">
    <name type="scientific">Actinidia rufa</name>
    <dbReference type="NCBI Taxonomy" id="165716"/>
    <lineage>
        <taxon>Eukaryota</taxon>
        <taxon>Viridiplantae</taxon>
        <taxon>Streptophyta</taxon>
        <taxon>Embryophyta</taxon>
        <taxon>Tracheophyta</taxon>
        <taxon>Spermatophyta</taxon>
        <taxon>Magnoliopsida</taxon>
        <taxon>eudicotyledons</taxon>
        <taxon>Gunneridae</taxon>
        <taxon>Pentapetalae</taxon>
        <taxon>asterids</taxon>
        <taxon>Ericales</taxon>
        <taxon>Actinidiaceae</taxon>
        <taxon>Actinidia</taxon>
    </lineage>
</organism>
<sequence>MSLIGVRAKPSRIASDFRKSRSSLSKIRQAAKGLDRGPQSVRSTHWRSETLGVAGGWMCGAGAVGASVGHGVMGTGEGLVHIWDLATGTKLQDLQCFKGVGVSCIAVSDSRLGPLAVAGGDQLRIYLPSE</sequence>
<name>A0A7J0G2K2_9ERIC</name>
<dbReference type="Proteomes" id="UP000585474">
    <property type="component" value="Unassembled WGS sequence"/>
</dbReference>
<proteinExistence type="predicted"/>